<evidence type="ECO:0000313" key="1">
    <source>
        <dbReference type="EMBL" id="MPN47355.1"/>
    </source>
</evidence>
<accession>A0A645I7P8</accession>
<name>A0A645I7P8_9ZZZZ</name>
<organism evidence="1">
    <name type="scientific">bioreactor metagenome</name>
    <dbReference type="NCBI Taxonomy" id="1076179"/>
    <lineage>
        <taxon>unclassified sequences</taxon>
        <taxon>metagenomes</taxon>
        <taxon>ecological metagenomes</taxon>
    </lineage>
</organism>
<comment type="caution">
    <text evidence="1">The sequence shown here is derived from an EMBL/GenBank/DDBJ whole genome shotgun (WGS) entry which is preliminary data.</text>
</comment>
<dbReference type="EMBL" id="VSSQ01108784">
    <property type="protein sequence ID" value="MPN47355.1"/>
    <property type="molecule type" value="Genomic_DNA"/>
</dbReference>
<sequence>MVHGARHIGNTFALQVSLTLDTRVLVHHKGRAFITQAGNNFDWLPLRGSCNGSDQCRATHIQTACQQCGFLVAWVGKR</sequence>
<dbReference type="AlphaFoldDB" id="A0A645I7P8"/>
<gene>
    <name evidence="1" type="ORF">SDC9_194957</name>
</gene>
<protein>
    <submittedName>
        <fullName evidence="1">Uncharacterized protein</fullName>
    </submittedName>
</protein>
<reference evidence="1" key="1">
    <citation type="submission" date="2019-08" db="EMBL/GenBank/DDBJ databases">
        <authorList>
            <person name="Kucharzyk K."/>
            <person name="Murdoch R.W."/>
            <person name="Higgins S."/>
            <person name="Loffler F."/>
        </authorList>
    </citation>
    <scope>NUCLEOTIDE SEQUENCE</scope>
</reference>
<proteinExistence type="predicted"/>